<dbReference type="InterPro" id="IPR051203">
    <property type="entry name" value="Polysaccharide_Synthase-Rel"/>
</dbReference>
<organism evidence="4 5">
    <name type="scientific">Natronomicrosphaera hydrolytica</name>
    <dbReference type="NCBI Taxonomy" id="3242702"/>
    <lineage>
        <taxon>Bacteria</taxon>
        <taxon>Pseudomonadati</taxon>
        <taxon>Planctomycetota</taxon>
        <taxon>Phycisphaerae</taxon>
        <taxon>Phycisphaerales</taxon>
        <taxon>Phycisphaeraceae</taxon>
        <taxon>Natronomicrosphaera</taxon>
    </lineage>
</organism>
<accession>A0ABV4UAP7</accession>
<dbReference type="CDD" id="cd05237">
    <property type="entry name" value="UDP_invert_4-6DH_SDR_e"/>
    <property type="match status" value="1"/>
</dbReference>
<feature type="domain" description="Polysaccharide biosynthesis protein CapD-like" evidence="3">
    <location>
        <begin position="288"/>
        <end position="573"/>
    </location>
</feature>
<reference evidence="4 5" key="1">
    <citation type="submission" date="2024-08" db="EMBL/GenBank/DDBJ databases">
        <title>Whole-genome sequencing of halo(alkali)philic microorganisms from hypersaline lakes.</title>
        <authorList>
            <person name="Sorokin D.Y."/>
            <person name="Merkel A.Y."/>
            <person name="Messina E."/>
            <person name="Yakimov M."/>
        </authorList>
    </citation>
    <scope>NUCLEOTIDE SEQUENCE [LARGE SCALE GENOMIC DNA]</scope>
    <source>
        <strain evidence="4 5">AB-hyl4</strain>
    </source>
</reference>
<dbReference type="InterPro" id="IPR003869">
    <property type="entry name" value="Polysac_CapD-like"/>
</dbReference>
<dbReference type="InterPro" id="IPR036291">
    <property type="entry name" value="NAD(P)-bd_dom_sf"/>
</dbReference>
<sequence length="661" mass="73144">MNWRELLILRRPLIIGLHLLLIPLAYAIAFELRVSLGQPAHRQAFLETVFIVTALKVVYFGFFGLYRGWWRYASMSDLEALFKATSLATLTTLGVLYLTGMLAQIPRSILLIDWGLTILIFGGARMAVRMIRESPHTLLQKQRATQPTLIIGAGDTGERLVREMRRDQSSVLNPVVLLDDDPAKRGMYLHGIRVAGGMDDLAHVVRNYEIQMIVIAVPSASRKRMSQIVNRCLETGVAFKTVPSFQELMERGARVNELREVEIEDLLGRESVKLDLTSVQAGVAGQVVLVTGGAGSIGSELARQVARLKPSRLVLLEQSESDLYFIDLELRNAHPGLEIIPVIGDVADRGRMAEVFAHHRPAWVLHAAAYKHVPMMEHNLGEAVRNNVMGTLTVARCAARFKAEKFVLVSTDKAVNPSSVMGASKRIAERIVLGSAALRTSDTDFRAVRFGNVLESNGSVIPLFKQQVAKGGPLTVTHPEMTRYFMTIPEASQLVLLAAALPEAAGRICMLDMGEPVKILDLARNLIRLYGMKPDVDVKIEFTGLRPGEKMHEELMSQLEAAVPTSIGKIRLVQTDEGDPDMLELLLHNLHKFHEQRCDDGMLRHIGLLVPECVPPLRERWLGAGGDTSRMPARQFEPVAPPMMMAGNLNGAGFPQEQVEV</sequence>
<evidence type="ECO:0000256" key="1">
    <source>
        <dbReference type="ARBA" id="ARBA00007430"/>
    </source>
</evidence>
<protein>
    <submittedName>
        <fullName evidence="4">Polysaccharide biosynthesis protein</fullName>
    </submittedName>
</protein>
<dbReference type="Proteomes" id="UP001575105">
    <property type="component" value="Unassembled WGS sequence"/>
</dbReference>
<comment type="similarity">
    <text evidence="1">Belongs to the polysaccharide synthase family.</text>
</comment>
<evidence type="ECO:0000313" key="4">
    <source>
        <dbReference type="EMBL" id="MFA9479954.1"/>
    </source>
</evidence>
<feature type="transmembrane region" description="Helical" evidence="2">
    <location>
        <begin position="12"/>
        <end position="29"/>
    </location>
</feature>
<evidence type="ECO:0000313" key="5">
    <source>
        <dbReference type="Proteomes" id="UP001575105"/>
    </source>
</evidence>
<dbReference type="Pfam" id="PF02719">
    <property type="entry name" value="Polysacc_synt_2"/>
    <property type="match status" value="1"/>
</dbReference>
<proteinExistence type="inferred from homology"/>
<comment type="caution">
    <text evidence="4">The sequence shown here is derived from an EMBL/GenBank/DDBJ whole genome shotgun (WGS) entry which is preliminary data.</text>
</comment>
<dbReference type="PANTHER" id="PTHR43318">
    <property type="entry name" value="UDP-N-ACETYLGLUCOSAMINE 4,6-DEHYDRATASE"/>
    <property type="match status" value="1"/>
</dbReference>
<evidence type="ECO:0000259" key="3">
    <source>
        <dbReference type="Pfam" id="PF02719"/>
    </source>
</evidence>
<dbReference type="Gene3D" id="3.40.50.720">
    <property type="entry name" value="NAD(P)-binding Rossmann-like Domain"/>
    <property type="match status" value="2"/>
</dbReference>
<dbReference type="PANTHER" id="PTHR43318:SF1">
    <property type="entry name" value="POLYSACCHARIDE BIOSYNTHESIS PROTEIN EPSC-RELATED"/>
    <property type="match status" value="1"/>
</dbReference>
<name>A0ABV4UAP7_9BACT</name>
<keyword evidence="5" id="KW-1185">Reference proteome</keyword>
<keyword evidence="2" id="KW-0812">Transmembrane</keyword>
<feature type="transmembrane region" description="Helical" evidence="2">
    <location>
        <begin position="81"/>
        <end position="103"/>
    </location>
</feature>
<feature type="transmembrane region" description="Helical" evidence="2">
    <location>
        <begin position="49"/>
        <end position="69"/>
    </location>
</feature>
<dbReference type="EMBL" id="JBGUBD010000013">
    <property type="protein sequence ID" value="MFA9479954.1"/>
    <property type="molecule type" value="Genomic_DNA"/>
</dbReference>
<evidence type="ECO:0000256" key="2">
    <source>
        <dbReference type="SAM" id="Phobius"/>
    </source>
</evidence>
<dbReference type="Pfam" id="PF13727">
    <property type="entry name" value="CoA_binding_3"/>
    <property type="match status" value="1"/>
</dbReference>
<dbReference type="SUPFAM" id="SSF51735">
    <property type="entry name" value="NAD(P)-binding Rossmann-fold domains"/>
    <property type="match status" value="2"/>
</dbReference>
<gene>
    <name evidence="4" type="ORF">ACERK3_16850</name>
</gene>
<keyword evidence="2" id="KW-1133">Transmembrane helix</keyword>
<keyword evidence="2" id="KW-0472">Membrane</keyword>
<dbReference type="RefSeq" id="WP_425346880.1">
    <property type="nucleotide sequence ID" value="NZ_JBGUBD010000013.1"/>
</dbReference>